<accession>A0A7G8PWT1</accession>
<dbReference type="KEGG" id="alti:ALE3EI_2254"/>
<reference evidence="2 3" key="1">
    <citation type="submission" date="2020-04" db="EMBL/GenBank/DDBJ databases">
        <title>Genome sequence of Altibacter aquimarinus strain ALE3EI.</title>
        <authorList>
            <person name="Oh H.-M."/>
            <person name="Jang D."/>
        </authorList>
    </citation>
    <scope>NUCLEOTIDE SEQUENCE [LARGE SCALE GENOMIC DNA]</scope>
    <source>
        <strain evidence="2 3">ALE3EI</strain>
    </source>
</reference>
<dbReference type="RefSeq" id="WP_186988750.1">
    <property type="nucleotide sequence ID" value="NZ_CP052909.1"/>
</dbReference>
<dbReference type="Proteomes" id="UP000515514">
    <property type="component" value="Chromosome"/>
</dbReference>
<protein>
    <submittedName>
        <fullName evidence="2">Uncharacterized protein</fullName>
    </submittedName>
</protein>
<keyword evidence="1" id="KW-0732">Signal</keyword>
<evidence type="ECO:0000256" key="1">
    <source>
        <dbReference type="SAM" id="SignalP"/>
    </source>
</evidence>
<dbReference type="AlphaFoldDB" id="A0A7G8PWT1"/>
<feature type="chain" id="PRO_5028995527" evidence="1">
    <location>
        <begin position="19"/>
        <end position="264"/>
    </location>
</feature>
<dbReference type="EMBL" id="CP052909">
    <property type="protein sequence ID" value="QNJ98797.1"/>
    <property type="molecule type" value="Genomic_DNA"/>
</dbReference>
<dbReference type="PROSITE" id="PS51257">
    <property type="entry name" value="PROKAR_LIPOPROTEIN"/>
    <property type="match status" value="1"/>
</dbReference>
<proteinExistence type="predicted"/>
<evidence type="ECO:0000313" key="2">
    <source>
        <dbReference type="EMBL" id="QNJ98797.1"/>
    </source>
</evidence>
<feature type="signal peptide" evidence="1">
    <location>
        <begin position="1"/>
        <end position="18"/>
    </location>
</feature>
<keyword evidence="3" id="KW-1185">Reference proteome</keyword>
<name>A0A7G8PWT1_9FLAO</name>
<organism evidence="2 3">
    <name type="scientific">Constantimarinum furrinae</name>
    <dbReference type="NCBI Taxonomy" id="2562285"/>
    <lineage>
        <taxon>Bacteria</taxon>
        <taxon>Pseudomonadati</taxon>
        <taxon>Bacteroidota</taxon>
        <taxon>Flavobacteriia</taxon>
        <taxon>Flavobacteriales</taxon>
        <taxon>Flavobacteriaceae</taxon>
        <taxon>Altibacter/Constantimarinum group</taxon>
        <taxon>Constantimarinum</taxon>
    </lineage>
</organism>
<sequence length="264" mass="28517">MKYALFLAVLPLVFSCNSSDDSDIQPEPDVSSFPLTAGTYWTYNNTNDQGLSRDSLYVVAPGSTTGENYTALNAPDPINGFMTTMFSNGELRAAADLKLYYRGELSAPIEGIPDIVIPIEDLILYDMLGDTEELGAVSGMIETVVNEVPLVIDYTITSNQLSVIIGDDFENGISTYSPETELVVNLSITAQIEIGGITIPVPVLAPQDVLVATNNYTQRIGLTDSVVEINYELEDLSGFGITLPFPPMGSSTSTQLLDTYEIAE</sequence>
<gene>
    <name evidence="2" type="ORF">ALE3EI_2254</name>
</gene>
<evidence type="ECO:0000313" key="3">
    <source>
        <dbReference type="Proteomes" id="UP000515514"/>
    </source>
</evidence>